<reference evidence="2" key="1">
    <citation type="submission" date="2018-12" db="EMBL/GenBank/DDBJ databases">
        <title>Genome sequence of Microcystis aeruginosa NIES-4285.</title>
        <authorList>
            <person name="Tanabe Y."/>
        </authorList>
    </citation>
    <scope>NUCLEOTIDE SEQUENCE [LARGE SCALE GENOMIC DNA]</scope>
    <source>
        <strain evidence="2">NIES-4285</strain>
    </source>
</reference>
<sequence length="52" mass="5655">MRIAGISIGSGSVESKIKQIAHRLKITGASWESGNVPQVLRHRCAYLNGCLF</sequence>
<gene>
    <name evidence="1" type="ORF">MiAbB_04946</name>
</gene>
<comment type="caution">
    <text evidence="1">The sequence shown here is derived from an EMBL/GenBank/DDBJ whole genome shotgun (WGS) entry which is preliminary data.</text>
</comment>
<dbReference type="EMBL" id="BIFY01000274">
    <property type="protein sequence ID" value="GCE62991.1"/>
    <property type="molecule type" value="Genomic_DNA"/>
</dbReference>
<dbReference type="Proteomes" id="UP000289660">
    <property type="component" value="Unassembled WGS sequence"/>
</dbReference>
<proteinExistence type="predicted"/>
<name>A0A402DLB9_MICAE</name>
<accession>A0A402DLB9</accession>
<evidence type="ECO:0000313" key="2">
    <source>
        <dbReference type="Proteomes" id="UP000289660"/>
    </source>
</evidence>
<dbReference type="AlphaFoldDB" id="A0A402DLB9"/>
<organism evidence="1 2">
    <name type="scientific">Microcystis aeruginosa NIES-4285</name>
    <dbReference type="NCBI Taxonomy" id="2497681"/>
    <lineage>
        <taxon>Bacteria</taxon>
        <taxon>Bacillati</taxon>
        <taxon>Cyanobacteriota</taxon>
        <taxon>Cyanophyceae</taxon>
        <taxon>Oscillatoriophycideae</taxon>
        <taxon>Chroococcales</taxon>
        <taxon>Microcystaceae</taxon>
        <taxon>Microcystis</taxon>
    </lineage>
</organism>
<evidence type="ECO:0000313" key="1">
    <source>
        <dbReference type="EMBL" id="GCE62991.1"/>
    </source>
</evidence>
<protein>
    <submittedName>
        <fullName evidence="1">Uncharacterized protein</fullName>
    </submittedName>
</protein>